<dbReference type="PANTHER" id="PTHR43884">
    <property type="entry name" value="ACYL-COA DEHYDROGENASE"/>
    <property type="match status" value="1"/>
</dbReference>
<dbReference type="AlphaFoldDB" id="A0A154BSN4"/>
<dbReference type="SUPFAM" id="SSF56645">
    <property type="entry name" value="Acyl-CoA dehydrogenase NM domain-like"/>
    <property type="match status" value="1"/>
</dbReference>
<dbReference type="InterPro" id="IPR009075">
    <property type="entry name" value="AcylCo_DH/oxidase_C"/>
</dbReference>
<evidence type="ECO:0000256" key="5">
    <source>
        <dbReference type="ARBA" id="ARBA00023002"/>
    </source>
</evidence>
<dbReference type="PIRSF" id="PIRSF016578">
    <property type="entry name" value="HsaA"/>
    <property type="match status" value="1"/>
</dbReference>
<comment type="similarity">
    <text evidence="2 6">Belongs to the acyl-CoA dehydrogenase family.</text>
</comment>
<dbReference type="CDD" id="cd01158">
    <property type="entry name" value="SCAD_SBCAD"/>
    <property type="match status" value="1"/>
</dbReference>
<dbReference type="InterPro" id="IPR013786">
    <property type="entry name" value="AcylCoA_DH/ox_N"/>
</dbReference>
<dbReference type="FunFam" id="1.20.140.10:FF:000004">
    <property type="entry name" value="Acyl-CoA dehydrogenase FadE25"/>
    <property type="match status" value="1"/>
</dbReference>
<dbReference type="Proteomes" id="UP000076268">
    <property type="component" value="Unassembled WGS sequence"/>
</dbReference>
<keyword evidence="11" id="KW-1185">Reference proteome</keyword>
<organism evidence="10 11">
    <name type="scientific">Anaerosporomusa subterranea</name>
    <dbReference type="NCBI Taxonomy" id="1794912"/>
    <lineage>
        <taxon>Bacteria</taxon>
        <taxon>Bacillati</taxon>
        <taxon>Bacillota</taxon>
        <taxon>Negativicutes</taxon>
        <taxon>Acetonemataceae</taxon>
        <taxon>Anaerosporomusa</taxon>
    </lineage>
</organism>
<dbReference type="EMBL" id="LSGP01000013">
    <property type="protein sequence ID" value="KYZ76982.1"/>
    <property type="molecule type" value="Genomic_DNA"/>
</dbReference>
<dbReference type="STRING" id="1794912.AXX12_02235"/>
<gene>
    <name evidence="10" type="ORF">AXX12_02235</name>
</gene>
<evidence type="ECO:0000256" key="1">
    <source>
        <dbReference type="ARBA" id="ARBA00001974"/>
    </source>
</evidence>
<dbReference type="FunFam" id="2.40.110.10:FF:000001">
    <property type="entry name" value="Acyl-CoA dehydrogenase, mitochondrial"/>
    <property type="match status" value="1"/>
</dbReference>
<comment type="caution">
    <text evidence="10">The sequence shown here is derived from an EMBL/GenBank/DDBJ whole genome shotgun (WGS) entry which is preliminary data.</text>
</comment>
<dbReference type="InterPro" id="IPR037069">
    <property type="entry name" value="AcylCoA_DH/ox_N_sf"/>
</dbReference>
<feature type="domain" description="Acyl-CoA dehydrogenase/oxidase N-terminal" evidence="9">
    <location>
        <begin position="6"/>
        <end position="117"/>
    </location>
</feature>
<evidence type="ECO:0000313" key="11">
    <source>
        <dbReference type="Proteomes" id="UP000076268"/>
    </source>
</evidence>
<comment type="cofactor">
    <cofactor evidence="1 6">
        <name>FAD</name>
        <dbReference type="ChEBI" id="CHEBI:57692"/>
    </cofactor>
</comment>
<dbReference type="RefSeq" id="WP_066238475.1">
    <property type="nucleotide sequence ID" value="NZ_LSGP01000013.1"/>
</dbReference>
<feature type="domain" description="Acyl-CoA oxidase/dehydrogenase middle" evidence="8">
    <location>
        <begin position="122"/>
        <end position="216"/>
    </location>
</feature>
<dbReference type="InterPro" id="IPR009100">
    <property type="entry name" value="AcylCoA_DH/oxidase_NM_dom_sf"/>
</dbReference>
<dbReference type="InterPro" id="IPR036250">
    <property type="entry name" value="AcylCo_DH-like_C"/>
</dbReference>
<dbReference type="GO" id="GO:0050660">
    <property type="term" value="F:flavin adenine dinucleotide binding"/>
    <property type="evidence" value="ECO:0007669"/>
    <property type="project" value="InterPro"/>
</dbReference>
<dbReference type="Gene3D" id="2.40.110.10">
    <property type="entry name" value="Butyryl-CoA Dehydrogenase, subunit A, domain 2"/>
    <property type="match status" value="1"/>
</dbReference>
<accession>A0A154BSN4</accession>
<evidence type="ECO:0000256" key="2">
    <source>
        <dbReference type="ARBA" id="ARBA00009347"/>
    </source>
</evidence>
<keyword evidence="5 6" id="KW-0560">Oxidoreductase</keyword>
<dbReference type="InterPro" id="IPR046373">
    <property type="entry name" value="Acyl-CoA_Oxase/DH_mid-dom_sf"/>
</dbReference>
<protein>
    <submittedName>
        <fullName evidence="10">Acyl-CoA dehydrogenase</fullName>
    </submittedName>
</protein>
<evidence type="ECO:0000313" key="10">
    <source>
        <dbReference type="EMBL" id="KYZ76982.1"/>
    </source>
</evidence>
<keyword evidence="4 6" id="KW-0274">FAD</keyword>
<dbReference type="Pfam" id="PF02770">
    <property type="entry name" value="Acyl-CoA_dh_M"/>
    <property type="match status" value="1"/>
</dbReference>
<dbReference type="Pfam" id="PF00441">
    <property type="entry name" value="Acyl-CoA_dh_1"/>
    <property type="match status" value="1"/>
</dbReference>
<dbReference type="FunFam" id="1.10.540.10:FF:000002">
    <property type="entry name" value="Acyl-CoA dehydrogenase FadE19"/>
    <property type="match status" value="1"/>
</dbReference>
<dbReference type="Gene3D" id="1.10.540.10">
    <property type="entry name" value="Acyl-CoA dehydrogenase/oxidase, N-terminal domain"/>
    <property type="match status" value="1"/>
</dbReference>
<dbReference type="PANTHER" id="PTHR43884:SF12">
    <property type="entry name" value="ISOVALERYL-COA DEHYDROGENASE, MITOCHONDRIAL-RELATED"/>
    <property type="match status" value="1"/>
</dbReference>
<dbReference type="Gene3D" id="1.20.140.10">
    <property type="entry name" value="Butyryl-CoA Dehydrogenase, subunit A, domain 3"/>
    <property type="match status" value="1"/>
</dbReference>
<dbReference type="InterPro" id="IPR006089">
    <property type="entry name" value="Acyl-CoA_DH_CS"/>
</dbReference>
<dbReference type="InterPro" id="IPR006091">
    <property type="entry name" value="Acyl-CoA_Oxase/DH_mid-dom"/>
</dbReference>
<dbReference type="PROSITE" id="PS00073">
    <property type="entry name" value="ACYL_COA_DH_2"/>
    <property type="match status" value="1"/>
</dbReference>
<evidence type="ECO:0000256" key="4">
    <source>
        <dbReference type="ARBA" id="ARBA00022827"/>
    </source>
</evidence>
<evidence type="ECO:0000259" key="9">
    <source>
        <dbReference type="Pfam" id="PF02771"/>
    </source>
</evidence>
<evidence type="ECO:0000256" key="6">
    <source>
        <dbReference type="RuleBase" id="RU362125"/>
    </source>
</evidence>
<reference evidence="10 11" key="1">
    <citation type="submission" date="2016-02" db="EMBL/GenBank/DDBJ databases">
        <title>Anaerosporomusa subterraneum gen. nov., sp. nov., a spore-forming obligate anaerobe isolated from saprolite.</title>
        <authorList>
            <person name="Choi J.K."/>
            <person name="Shah M."/>
            <person name="Yee N."/>
        </authorList>
    </citation>
    <scope>NUCLEOTIDE SEQUENCE [LARGE SCALE GENOMIC DNA]</scope>
    <source>
        <strain evidence="10 11">RU4</strain>
    </source>
</reference>
<sequence>MIFQLNEEQLMMQKMVREFAEKKVAPGAAERDEAEQFDRELYNELSDLGVSGICFPEEYGGAGGDTLSYILAVEELSRADDGVGVSLSATVSLCAWPIFAYGTEAQKKKYLTPLAEGTHMGAFGLTEPNAGTDAASQQTVAVLDGDHYVLNGSKIFITNAREAETYIVMAMTDKSRGTRGISAFIVEKDTPGFTFGKKEHKMGIRSSITMELIFQDARIPKENLLGKEGDGFKIAMTTLDGGRIGVAAQALGIAQAALDHAVKYSKERVQFGKPIAANQAIAFMIADMATKVEAARLLTYRAAYCKDQGLSYSKEAAMAKMYASDAAMAVTTDAVQIFGGYGYSREYPVERLMRNAKITQIYEGTNQVQRMVVSGAVLR</sequence>
<dbReference type="GO" id="GO:0003995">
    <property type="term" value="F:acyl-CoA dehydrogenase activity"/>
    <property type="evidence" value="ECO:0007669"/>
    <property type="project" value="InterPro"/>
</dbReference>
<evidence type="ECO:0000259" key="7">
    <source>
        <dbReference type="Pfam" id="PF00441"/>
    </source>
</evidence>
<proteinExistence type="inferred from homology"/>
<evidence type="ECO:0000259" key="8">
    <source>
        <dbReference type="Pfam" id="PF02770"/>
    </source>
</evidence>
<evidence type="ECO:0000256" key="3">
    <source>
        <dbReference type="ARBA" id="ARBA00022630"/>
    </source>
</evidence>
<dbReference type="Pfam" id="PF02771">
    <property type="entry name" value="Acyl-CoA_dh_N"/>
    <property type="match status" value="1"/>
</dbReference>
<dbReference type="PROSITE" id="PS00072">
    <property type="entry name" value="ACYL_COA_DH_1"/>
    <property type="match status" value="1"/>
</dbReference>
<name>A0A154BSN4_ANASB</name>
<dbReference type="SUPFAM" id="SSF47203">
    <property type="entry name" value="Acyl-CoA dehydrogenase C-terminal domain-like"/>
    <property type="match status" value="1"/>
</dbReference>
<feature type="domain" description="Acyl-CoA dehydrogenase/oxidase C-terminal" evidence="7">
    <location>
        <begin position="229"/>
        <end position="376"/>
    </location>
</feature>
<dbReference type="OrthoDB" id="9802447at2"/>
<keyword evidence="3 6" id="KW-0285">Flavoprotein</keyword>